<dbReference type="InterPro" id="IPR047149">
    <property type="entry name" value="KIF11-like"/>
</dbReference>
<dbReference type="GO" id="GO:0072686">
    <property type="term" value="C:mitotic spindle"/>
    <property type="evidence" value="ECO:0007669"/>
    <property type="project" value="TreeGrafter"/>
</dbReference>
<evidence type="ECO:0000313" key="7">
    <source>
        <dbReference type="EMBL" id="KAJ0388557.1"/>
    </source>
</evidence>
<dbReference type="InterPro" id="IPR036961">
    <property type="entry name" value="Kinesin_motor_dom_sf"/>
</dbReference>
<dbReference type="InterPro" id="IPR001752">
    <property type="entry name" value="Kinesin_motor_dom"/>
</dbReference>
<protein>
    <recommendedName>
        <fullName evidence="6">Kinesin motor domain-containing protein</fullName>
    </recommendedName>
</protein>
<dbReference type="EMBL" id="JAKCXM010008723">
    <property type="protein sequence ID" value="KAJ0388557.1"/>
    <property type="molecule type" value="Genomic_DNA"/>
</dbReference>
<dbReference type="AlphaFoldDB" id="A0AAD5L6Y7"/>
<proteinExistence type="inferred from homology"/>
<evidence type="ECO:0000256" key="2">
    <source>
        <dbReference type="ARBA" id="ARBA00022490"/>
    </source>
</evidence>
<dbReference type="GO" id="GO:0090307">
    <property type="term" value="P:mitotic spindle assembly"/>
    <property type="evidence" value="ECO:0007669"/>
    <property type="project" value="TreeGrafter"/>
</dbReference>
<dbReference type="SUPFAM" id="SSF52540">
    <property type="entry name" value="P-loop containing nucleoside triphosphate hydrolases"/>
    <property type="match status" value="1"/>
</dbReference>
<comment type="subcellular location">
    <subcellularLocation>
        <location evidence="1">Cytoplasm</location>
        <location evidence="1">Cytoskeleton</location>
    </subcellularLocation>
</comment>
<dbReference type="InterPro" id="IPR027417">
    <property type="entry name" value="P-loop_NTPase"/>
</dbReference>
<keyword evidence="2" id="KW-0963">Cytoplasm</keyword>
<accession>A0AAD5L6Y7</accession>
<dbReference type="GO" id="GO:0007018">
    <property type="term" value="P:microtubule-based movement"/>
    <property type="evidence" value="ECO:0007669"/>
    <property type="project" value="InterPro"/>
</dbReference>
<dbReference type="PROSITE" id="PS50067">
    <property type="entry name" value="KINESIN_MOTOR_2"/>
    <property type="match status" value="1"/>
</dbReference>
<evidence type="ECO:0000256" key="1">
    <source>
        <dbReference type="ARBA" id="ARBA00004245"/>
    </source>
</evidence>
<evidence type="ECO:0000256" key="5">
    <source>
        <dbReference type="PROSITE-ProRule" id="PRU00283"/>
    </source>
</evidence>
<dbReference type="Proteomes" id="UP001209570">
    <property type="component" value="Unassembled WGS sequence"/>
</dbReference>
<dbReference type="GO" id="GO:0008574">
    <property type="term" value="F:plus-end-directed microtubule motor activity"/>
    <property type="evidence" value="ECO:0007669"/>
    <property type="project" value="TreeGrafter"/>
</dbReference>
<sequence length="67" mass="7706">MQGALSPDDDMAGIIPRAVRHIFDVLQANYQEYSVKVSFLQLYNEELKDLLVPDASKKLRLMEDPRL</sequence>
<comment type="similarity">
    <text evidence="5">Belongs to the TRAFAC class myosin-kinesin ATPase superfamily. Kinesin family.</text>
</comment>
<evidence type="ECO:0000256" key="4">
    <source>
        <dbReference type="ARBA" id="ARBA00023212"/>
    </source>
</evidence>
<feature type="domain" description="Kinesin motor" evidence="6">
    <location>
        <begin position="1"/>
        <end position="67"/>
    </location>
</feature>
<dbReference type="GO" id="GO:0008017">
    <property type="term" value="F:microtubule binding"/>
    <property type="evidence" value="ECO:0007669"/>
    <property type="project" value="InterPro"/>
</dbReference>
<organism evidence="7 8">
    <name type="scientific">Pythium insidiosum</name>
    <name type="common">Pythiosis disease agent</name>
    <dbReference type="NCBI Taxonomy" id="114742"/>
    <lineage>
        <taxon>Eukaryota</taxon>
        <taxon>Sar</taxon>
        <taxon>Stramenopiles</taxon>
        <taxon>Oomycota</taxon>
        <taxon>Peronosporomycetes</taxon>
        <taxon>Pythiales</taxon>
        <taxon>Pythiaceae</taxon>
        <taxon>Pythium</taxon>
    </lineage>
</organism>
<dbReference type="GO" id="GO:0005876">
    <property type="term" value="C:spindle microtubule"/>
    <property type="evidence" value="ECO:0007669"/>
    <property type="project" value="TreeGrafter"/>
</dbReference>
<dbReference type="Pfam" id="PF00225">
    <property type="entry name" value="Kinesin"/>
    <property type="match status" value="1"/>
</dbReference>
<reference evidence="7" key="1">
    <citation type="submission" date="2021-12" db="EMBL/GenBank/DDBJ databases">
        <title>Prjna785345.</title>
        <authorList>
            <person name="Rujirawat T."/>
            <person name="Krajaejun T."/>
        </authorList>
    </citation>
    <scope>NUCLEOTIDE SEQUENCE</scope>
    <source>
        <strain evidence="7">Pi057C3</strain>
    </source>
</reference>
<evidence type="ECO:0000313" key="8">
    <source>
        <dbReference type="Proteomes" id="UP001209570"/>
    </source>
</evidence>
<dbReference type="Gene3D" id="3.40.850.10">
    <property type="entry name" value="Kinesin motor domain"/>
    <property type="match status" value="1"/>
</dbReference>
<dbReference type="GO" id="GO:0005524">
    <property type="term" value="F:ATP binding"/>
    <property type="evidence" value="ECO:0007669"/>
    <property type="project" value="InterPro"/>
</dbReference>
<dbReference type="PANTHER" id="PTHR47970">
    <property type="entry name" value="KINESIN-LIKE PROTEIN KIF11"/>
    <property type="match status" value="1"/>
</dbReference>
<name>A0AAD5L6Y7_PYTIN</name>
<keyword evidence="4" id="KW-0206">Cytoskeleton</keyword>
<comment type="caution">
    <text evidence="7">The sequence shown here is derived from an EMBL/GenBank/DDBJ whole genome shotgun (WGS) entry which is preliminary data.</text>
</comment>
<dbReference type="GO" id="GO:0051231">
    <property type="term" value="P:spindle elongation"/>
    <property type="evidence" value="ECO:0007669"/>
    <property type="project" value="TreeGrafter"/>
</dbReference>
<keyword evidence="8" id="KW-1185">Reference proteome</keyword>
<evidence type="ECO:0000256" key="3">
    <source>
        <dbReference type="ARBA" id="ARBA00023175"/>
    </source>
</evidence>
<comment type="caution">
    <text evidence="5">Lacks conserved residue(s) required for the propagation of feature annotation.</text>
</comment>
<dbReference type="PANTHER" id="PTHR47970:SF12">
    <property type="entry name" value="KINESIN FAMILY MEMBER 11"/>
    <property type="match status" value="1"/>
</dbReference>
<evidence type="ECO:0000259" key="6">
    <source>
        <dbReference type="PROSITE" id="PS50067"/>
    </source>
</evidence>
<gene>
    <name evidence="7" type="ORF">P43SY_011849</name>
</gene>
<keyword evidence="3" id="KW-0505">Motor protein</keyword>